<comment type="caution">
    <text evidence="2">The sequence shown here is derived from an EMBL/GenBank/DDBJ whole genome shotgun (WGS) entry which is preliminary data.</text>
</comment>
<dbReference type="EMBL" id="BSST01000001">
    <property type="protein sequence ID" value="GLX76704.1"/>
    <property type="molecule type" value="Genomic_DNA"/>
</dbReference>
<organism evidence="2 3">
    <name type="scientific">Thalassotalea insulae</name>
    <dbReference type="NCBI Taxonomy" id="2056778"/>
    <lineage>
        <taxon>Bacteria</taxon>
        <taxon>Pseudomonadati</taxon>
        <taxon>Pseudomonadota</taxon>
        <taxon>Gammaproteobacteria</taxon>
        <taxon>Alteromonadales</taxon>
        <taxon>Colwelliaceae</taxon>
        <taxon>Thalassotalea</taxon>
    </lineage>
</organism>
<sequence length="214" mass="24663">MGRLKLGWRSFFAIIAKHLYAPYCGVILAREAMRKFIVLVSFLLLQGCTIYPGTYYAPISKVGEVISVGHCGDNSPSKLILKNDNVQVSAQAGDVHINYDQTWIWFEVESKDLFELQLLSENIAFEIDEKQVFPLEVSHFYRVSENEWHSQEIKALADIPKFSHKTNYFKLVFKFRKQKNISLRINELLINEGSLPIDVEFKTVEKIRISAINC</sequence>
<evidence type="ECO:0008006" key="4">
    <source>
        <dbReference type="Google" id="ProtNLM"/>
    </source>
</evidence>
<evidence type="ECO:0000313" key="3">
    <source>
        <dbReference type="Proteomes" id="UP001157186"/>
    </source>
</evidence>
<name>A0ABQ6GNF5_9GAMM</name>
<keyword evidence="1" id="KW-0812">Transmembrane</keyword>
<dbReference type="Proteomes" id="UP001157186">
    <property type="component" value="Unassembled WGS sequence"/>
</dbReference>
<feature type="transmembrane region" description="Helical" evidence="1">
    <location>
        <begin position="6"/>
        <end position="29"/>
    </location>
</feature>
<evidence type="ECO:0000256" key="1">
    <source>
        <dbReference type="SAM" id="Phobius"/>
    </source>
</evidence>
<keyword evidence="1" id="KW-0472">Membrane</keyword>
<proteinExistence type="predicted"/>
<feature type="transmembrane region" description="Helical" evidence="1">
    <location>
        <begin position="36"/>
        <end position="57"/>
    </location>
</feature>
<gene>
    <name evidence="2" type="ORF">tinsulaeT_00440</name>
</gene>
<evidence type="ECO:0000313" key="2">
    <source>
        <dbReference type="EMBL" id="GLX76704.1"/>
    </source>
</evidence>
<keyword evidence="3" id="KW-1185">Reference proteome</keyword>
<accession>A0ABQ6GNF5</accession>
<reference evidence="2 3" key="1">
    <citation type="submission" date="2023-03" db="EMBL/GenBank/DDBJ databases">
        <title>Draft genome sequence of Thalassotalea insulae KCTC 62186T.</title>
        <authorList>
            <person name="Sawabe T."/>
        </authorList>
    </citation>
    <scope>NUCLEOTIDE SEQUENCE [LARGE SCALE GENOMIC DNA]</scope>
    <source>
        <strain evidence="2 3">KCTC 62186</strain>
    </source>
</reference>
<dbReference type="RefSeq" id="WP_284242496.1">
    <property type="nucleotide sequence ID" value="NZ_BSST01000001.1"/>
</dbReference>
<protein>
    <recommendedName>
        <fullName evidence="4">DUF3261 domain-containing protein</fullName>
    </recommendedName>
</protein>
<keyword evidence="1" id="KW-1133">Transmembrane helix</keyword>